<dbReference type="PANTHER" id="PTHR40077:SF2">
    <property type="entry name" value="MEMBRANE PROTEIN"/>
    <property type="match status" value="1"/>
</dbReference>
<dbReference type="InterPro" id="IPR023845">
    <property type="entry name" value="DUF3817_TM"/>
</dbReference>
<evidence type="ECO:0000256" key="7">
    <source>
        <dbReference type="SAM" id="Phobius"/>
    </source>
</evidence>
<protein>
    <submittedName>
        <fullName evidence="9">Integral membrane domain protein</fullName>
    </submittedName>
</protein>
<sequence>MIIAACGCLALGWWQWTRFQSVSGSFQNLGYALQWPLFAWFCVYAYRKFVRYEEEPPPPRSTEAVTEIPAGLLPDRPRPRRRHPMTRRCGSTTNTWPSWPRRTPKNKRGQPHDHTGDPGRAVPAVPVDKIRTALLGYRIMAWTTGLWLIALCYEIVSHLAFDHEIRWIEVVHGWVYFIYVLTAFNLAIKVRWPIGKTVGVLLSGTIPLLGIIVEHFQTRDVKARFGL</sequence>
<evidence type="ECO:0000313" key="9">
    <source>
        <dbReference type="EMBL" id="EUA58130.1"/>
    </source>
</evidence>
<dbReference type="PATRIC" id="fig|1299331.3.peg.1230"/>
<dbReference type="EMBL" id="JAOG01000001">
    <property type="protein sequence ID" value="EUA58130.1"/>
    <property type="molecule type" value="Genomic_DNA"/>
</dbReference>
<keyword evidence="2" id="KW-1003">Cell membrane</keyword>
<feature type="region of interest" description="Disordered" evidence="6">
    <location>
        <begin position="75"/>
        <end position="121"/>
    </location>
</feature>
<gene>
    <name evidence="9" type="ORF">I550_1266</name>
</gene>
<keyword evidence="5 7" id="KW-0472">Membrane</keyword>
<keyword evidence="4 7" id="KW-1133">Transmembrane helix</keyword>
<reference evidence="9 10" key="1">
    <citation type="submission" date="2013-12" db="EMBL/GenBank/DDBJ databases">
        <authorList>
            <person name="Zelazny A."/>
            <person name="Olivier K."/>
            <person name="Holland S."/>
            <person name="Lenaerts A."/>
            <person name="Ordway D."/>
            <person name="DeGroote M.A."/>
            <person name="Parker T."/>
            <person name="Sizemore C."/>
            <person name="Tallon L.J."/>
            <person name="Sadzewicz L.K."/>
            <person name="Sengamalay N."/>
            <person name="Fraser C.M."/>
            <person name="Hine E."/>
            <person name="Shefchek K.A."/>
            <person name="Das S.P."/>
            <person name="Tettelin H."/>
        </authorList>
    </citation>
    <scope>NUCLEOTIDE SEQUENCE [LARGE SCALE GENOMIC DNA]</scope>
    <source>
        <strain evidence="9 10">1956</strain>
    </source>
</reference>
<evidence type="ECO:0000256" key="3">
    <source>
        <dbReference type="ARBA" id="ARBA00022692"/>
    </source>
</evidence>
<dbReference type="PANTHER" id="PTHR40077">
    <property type="entry name" value="MEMBRANE PROTEIN-RELATED"/>
    <property type="match status" value="1"/>
</dbReference>
<name>X8CS91_MYCIT</name>
<comment type="subcellular location">
    <subcellularLocation>
        <location evidence="1">Cell membrane</location>
        <topology evidence="1">Multi-pass membrane protein</topology>
    </subcellularLocation>
</comment>
<dbReference type="GO" id="GO:0005886">
    <property type="term" value="C:plasma membrane"/>
    <property type="evidence" value="ECO:0007669"/>
    <property type="project" value="UniProtKB-SubCell"/>
</dbReference>
<keyword evidence="3 7" id="KW-0812">Transmembrane</keyword>
<comment type="caution">
    <text evidence="9">The sequence shown here is derived from an EMBL/GenBank/DDBJ whole genome shotgun (WGS) entry which is preliminary data.</text>
</comment>
<dbReference type="Proteomes" id="UP000020825">
    <property type="component" value="Unassembled WGS sequence"/>
</dbReference>
<dbReference type="AlphaFoldDB" id="X8CS91"/>
<evidence type="ECO:0000259" key="8">
    <source>
        <dbReference type="Pfam" id="PF12823"/>
    </source>
</evidence>
<feature type="transmembrane region" description="Helical" evidence="7">
    <location>
        <begin position="139"/>
        <end position="161"/>
    </location>
</feature>
<accession>X8CS91</accession>
<feature type="transmembrane region" description="Helical" evidence="7">
    <location>
        <begin position="167"/>
        <end position="188"/>
    </location>
</feature>
<proteinExistence type="predicted"/>
<evidence type="ECO:0000256" key="6">
    <source>
        <dbReference type="SAM" id="MobiDB-lite"/>
    </source>
</evidence>
<dbReference type="Pfam" id="PF12823">
    <property type="entry name" value="DUF3817"/>
    <property type="match status" value="1"/>
</dbReference>
<feature type="domain" description="DUF3817" evidence="8">
    <location>
        <begin position="137"/>
        <end position="218"/>
    </location>
</feature>
<evidence type="ECO:0000313" key="10">
    <source>
        <dbReference type="Proteomes" id="UP000020825"/>
    </source>
</evidence>
<evidence type="ECO:0000256" key="5">
    <source>
        <dbReference type="ARBA" id="ARBA00023136"/>
    </source>
</evidence>
<dbReference type="NCBIfam" id="TIGR03954">
    <property type="entry name" value="integ_memb_HG"/>
    <property type="match status" value="1"/>
</dbReference>
<evidence type="ECO:0000256" key="4">
    <source>
        <dbReference type="ARBA" id="ARBA00022989"/>
    </source>
</evidence>
<evidence type="ECO:0000256" key="1">
    <source>
        <dbReference type="ARBA" id="ARBA00004651"/>
    </source>
</evidence>
<organism evidence="9 10">
    <name type="scientific">Mycobacterium intracellulare 1956</name>
    <dbReference type="NCBI Taxonomy" id="1299331"/>
    <lineage>
        <taxon>Bacteria</taxon>
        <taxon>Bacillati</taxon>
        <taxon>Actinomycetota</taxon>
        <taxon>Actinomycetes</taxon>
        <taxon>Mycobacteriales</taxon>
        <taxon>Mycobacteriaceae</taxon>
        <taxon>Mycobacterium</taxon>
        <taxon>Mycobacterium avium complex (MAC)</taxon>
    </lineage>
</organism>
<evidence type="ECO:0000256" key="2">
    <source>
        <dbReference type="ARBA" id="ARBA00022475"/>
    </source>
</evidence>